<sequence length="110" mass="12121">MAVYRGVRCVCVLLRVCSSLRLCAGRVCNSLQRPGLVLRALMVSERGAPAEGEAAHNMKLKLPLLPLRGCAGELGLFQPGFGPPDWFKTKWLQDCIFVYSNHISTEVMDS</sequence>
<dbReference type="EMBL" id="CADEAL010000034">
    <property type="protein sequence ID" value="CAB1413049.1"/>
    <property type="molecule type" value="Genomic_DNA"/>
</dbReference>
<keyword evidence="3" id="KW-1185">Reference proteome</keyword>
<dbReference type="Proteomes" id="UP001153269">
    <property type="component" value="Unassembled WGS sequence"/>
</dbReference>
<protein>
    <submittedName>
        <fullName evidence="2">Uncharacterized protein</fullName>
    </submittedName>
</protein>
<feature type="signal peptide" evidence="1">
    <location>
        <begin position="1"/>
        <end position="25"/>
    </location>
</feature>
<feature type="chain" id="PRO_5040118256" evidence="1">
    <location>
        <begin position="26"/>
        <end position="110"/>
    </location>
</feature>
<reference evidence="2" key="1">
    <citation type="submission" date="2020-03" db="EMBL/GenBank/DDBJ databases">
        <authorList>
            <person name="Weist P."/>
        </authorList>
    </citation>
    <scope>NUCLEOTIDE SEQUENCE</scope>
</reference>
<organism evidence="2 3">
    <name type="scientific">Pleuronectes platessa</name>
    <name type="common">European plaice</name>
    <dbReference type="NCBI Taxonomy" id="8262"/>
    <lineage>
        <taxon>Eukaryota</taxon>
        <taxon>Metazoa</taxon>
        <taxon>Chordata</taxon>
        <taxon>Craniata</taxon>
        <taxon>Vertebrata</taxon>
        <taxon>Euteleostomi</taxon>
        <taxon>Actinopterygii</taxon>
        <taxon>Neopterygii</taxon>
        <taxon>Teleostei</taxon>
        <taxon>Neoteleostei</taxon>
        <taxon>Acanthomorphata</taxon>
        <taxon>Carangaria</taxon>
        <taxon>Pleuronectiformes</taxon>
        <taxon>Pleuronectoidei</taxon>
        <taxon>Pleuronectidae</taxon>
        <taxon>Pleuronectes</taxon>
    </lineage>
</organism>
<gene>
    <name evidence="2" type="ORF">PLEPLA_LOCUS746</name>
</gene>
<name>A0A9N7TJA4_PLEPL</name>
<dbReference type="AlphaFoldDB" id="A0A9N7TJA4"/>
<evidence type="ECO:0000256" key="1">
    <source>
        <dbReference type="SAM" id="SignalP"/>
    </source>
</evidence>
<comment type="caution">
    <text evidence="2">The sequence shown here is derived from an EMBL/GenBank/DDBJ whole genome shotgun (WGS) entry which is preliminary data.</text>
</comment>
<evidence type="ECO:0000313" key="2">
    <source>
        <dbReference type="EMBL" id="CAB1413049.1"/>
    </source>
</evidence>
<accession>A0A9N7TJA4</accession>
<proteinExistence type="predicted"/>
<keyword evidence="1" id="KW-0732">Signal</keyword>
<evidence type="ECO:0000313" key="3">
    <source>
        <dbReference type="Proteomes" id="UP001153269"/>
    </source>
</evidence>